<feature type="region of interest" description="Disordered" evidence="2">
    <location>
        <begin position="393"/>
        <end position="417"/>
    </location>
</feature>
<evidence type="ECO:0000313" key="5">
    <source>
        <dbReference type="Proteomes" id="UP000233551"/>
    </source>
</evidence>
<evidence type="ECO:0000256" key="2">
    <source>
        <dbReference type="SAM" id="MobiDB-lite"/>
    </source>
</evidence>
<feature type="compositionally biased region" description="Low complexity" evidence="2">
    <location>
        <begin position="508"/>
        <end position="522"/>
    </location>
</feature>
<feature type="compositionally biased region" description="Polar residues" evidence="2">
    <location>
        <begin position="525"/>
        <end position="535"/>
    </location>
</feature>
<dbReference type="EMBL" id="PGOL01003489">
    <property type="protein sequence ID" value="PKI40794.1"/>
    <property type="molecule type" value="Genomic_DNA"/>
</dbReference>
<reference evidence="4 5" key="1">
    <citation type="submission" date="2017-11" db="EMBL/GenBank/DDBJ databases">
        <title>De-novo sequencing of pomegranate (Punica granatum L.) genome.</title>
        <authorList>
            <person name="Akparov Z."/>
            <person name="Amiraslanov A."/>
            <person name="Hajiyeva S."/>
            <person name="Abbasov M."/>
            <person name="Kaur K."/>
            <person name="Hamwieh A."/>
            <person name="Solovyev V."/>
            <person name="Salamov A."/>
            <person name="Braich B."/>
            <person name="Kosarev P."/>
            <person name="Mahmoud A."/>
            <person name="Hajiyev E."/>
            <person name="Babayeva S."/>
            <person name="Izzatullayeva V."/>
            <person name="Mammadov A."/>
            <person name="Mammadov A."/>
            <person name="Sharifova S."/>
            <person name="Ojaghi J."/>
            <person name="Eynullazada K."/>
            <person name="Bayramov B."/>
            <person name="Abdulazimova A."/>
            <person name="Shahmuradov I."/>
        </authorList>
    </citation>
    <scope>NUCLEOTIDE SEQUENCE [LARGE SCALE GENOMIC DNA]</scope>
    <source>
        <strain evidence="5">cv. AG2017</strain>
        <tissue evidence="4">Leaf</tissue>
    </source>
</reference>
<organism evidence="4 5">
    <name type="scientific">Punica granatum</name>
    <name type="common">Pomegranate</name>
    <dbReference type="NCBI Taxonomy" id="22663"/>
    <lineage>
        <taxon>Eukaryota</taxon>
        <taxon>Viridiplantae</taxon>
        <taxon>Streptophyta</taxon>
        <taxon>Embryophyta</taxon>
        <taxon>Tracheophyta</taxon>
        <taxon>Spermatophyta</taxon>
        <taxon>Magnoliopsida</taxon>
        <taxon>eudicotyledons</taxon>
        <taxon>Gunneridae</taxon>
        <taxon>Pentapetalae</taxon>
        <taxon>rosids</taxon>
        <taxon>malvids</taxon>
        <taxon>Myrtales</taxon>
        <taxon>Lythraceae</taxon>
        <taxon>Punica</taxon>
    </lineage>
</organism>
<evidence type="ECO:0000259" key="3">
    <source>
        <dbReference type="PROSITE" id="PS50089"/>
    </source>
</evidence>
<feature type="compositionally biased region" description="Low complexity" evidence="2">
    <location>
        <begin position="7"/>
        <end position="18"/>
    </location>
</feature>
<accession>A0A2I0I9W3</accession>
<dbReference type="PANTHER" id="PTHR31150">
    <property type="entry name" value="EXPRESSED PROTEIN"/>
    <property type="match status" value="1"/>
</dbReference>
<feature type="compositionally biased region" description="Polar residues" evidence="2">
    <location>
        <begin position="39"/>
        <end position="48"/>
    </location>
</feature>
<sequence length="648" mass="69576">MDRDSSSGRSWSLTSTSGVRVKQERISPSPEREDDVASGTDSSFTPQAPVSPFAFGHTPGMSRSQNVVFSSDPNNMVHPVTGEPIQDLSVFGPQHYARSSLYYPQQNPVGAIAAPDSNNDAFEDFIGQNVLDFLNQISSDNSPVASPSENVLDAGAIANQATDASYELSLTDETRSRAGLGSSYSYSQQLQPLEESDGPYLALGIRGGSELSSGPSASSSRYPHAISASFPHQANAALSHGREGPVNFLQPDPNASGGFHAPTDHVAGVSPSIYDQMIFDPEPLQAVQDMRQTLFGTWWTQNANNRHGYHMANSGAFNGGPSRTLPFPSQGRAAQPLPSINRNQGELQGFRQYAQKQSPLHSSSNFHGAAQTAFHGMQSSHAQIGRNFLPRGPMTIAPPGLPGTPAMSRQNQPGQVRAAASSLQHPQCSQLGCQFHKRTALGHALVNPGITHRRTTPPPSLPVQGEASRPALPQVGLYLPQLGQAAQASSIPAQIPGPIHWGLRPVQPRARASRPMSARARSYVPLSQSSVQKIPSLQRRGRQRGSSSLSIDPNAHIPPSALSPPSTPIDRIRCEGEKHQLTGEKCFFCHRDLSYPPEGPIVENPAILPRTAVLPCGHAFHEFCLFRITPPEQMENPPCIPCAVGEEP</sequence>
<protein>
    <recommendedName>
        <fullName evidence="3">RING-type domain-containing protein</fullName>
    </recommendedName>
</protein>
<comment type="caution">
    <text evidence="4">The sequence shown here is derived from an EMBL/GenBank/DDBJ whole genome shotgun (WGS) entry which is preliminary data.</text>
</comment>
<dbReference type="AlphaFoldDB" id="A0A2I0I9W3"/>
<feature type="region of interest" description="Disordered" evidence="2">
    <location>
        <begin position="508"/>
        <end position="571"/>
    </location>
</feature>
<dbReference type="PROSITE" id="PS50089">
    <property type="entry name" value="ZF_RING_2"/>
    <property type="match status" value="1"/>
</dbReference>
<dbReference type="GO" id="GO:0008270">
    <property type="term" value="F:zinc ion binding"/>
    <property type="evidence" value="ECO:0007669"/>
    <property type="project" value="UniProtKB-KW"/>
</dbReference>
<gene>
    <name evidence="4" type="ORF">CRG98_038805</name>
</gene>
<keyword evidence="1" id="KW-0479">Metal-binding</keyword>
<feature type="domain" description="RING-type" evidence="3">
    <location>
        <begin position="586"/>
        <end position="642"/>
    </location>
</feature>
<evidence type="ECO:0000256" key="1">
    <source>
        <dbReference type="PROSITE-ProRule" id="PRU00175"/>
    </source>
</evidence>
<keyword evidence="5" id="KW-1185">Reference proteome</keyword>
<keyword evidence="1" id="KW-0862">Zinc</keyword>
<name>A0A2I0I9W3_PUNGR</name>
<dbReference type="PANTHER" id="PTHR31150:SF19">
    <property type="entry name" value="RING-TYPE DOMAIN-CONTAINING PROTEIN"/>
    <property type="match status" value="1"/>
</dbReference>
<evidence type="ECO:0000313" key="4">
    <source>
        <dbReference type="EMBL" id="PKI40794.1"/>
    </source>
</evidence>
<dbReference type="Proteomes" id="UP000233551">
    <property type="component" value="Unassembled WGS sequence"/>
</dbReference>
<feature type="region of interest" description="Disordered" evidence="2">
    <location>
        <begin position="1"/>
        <end position="57"/>
    </location>
</feature>
<dbReference type="InterPro" id="IPR001841">
    <property type="entry name" value="Znf_RING"/>
</dbReference>
<proteinExistence type="predicted"/>
<keyword evidence="1" id="KW-0863">Zinc-finger</keyword>